<dbReference type="OrthoDB" id="9946096at2"/>
<dbReference type="EMBL" id="FRBD01000005">
    <property type="protein sequence ID" value="SHK51934.1"/>
    <property type="molecule type" value="Genomic_DNA"/>
</dbReference>
<dbReference type="RefSeq" id="WP_073205989.1">
    <property type="nucleotide sequence ID" value="NZ_FRBD01000005.1"/>
</dbReference>
<sequence length="108" mass="12414">MKKFVFIVNAIEVINIIKTGKKLQAVISYDPQTRMIVIKPNNPPKTKVSRTELLGHTDFGRVTRNSKFVNIIQHLPIMMGAKRMIKAIDRETIDVKDIIETNEIIERV</sequence>
<evidence type="ECO:0000313" key="1">
    <source>
        <dbReference type="EMBL" id="SHK51934.1"/>
    </source>
</evidence>
<dbReference type="Proteomes" id="UP000184130">
    <property type="component" value="Unassembled WGS sequence"/>
</dbReference>
<accession>A0A1M6T4T4</accession>
<name>A0A1M6T4T4_XYLRU</name>
<organism evidence="1 2">
    <name type="scientific">Xylanibacter ruminicola</name>
    <name type="common">Prevotella ruminicola</name>
    <dbReference type="NCBI Taxonomy" id="839"/>
    <lineage>
        <taxon>Bacteria</taxon>
        <taxon>Pseudomonadati</taxon>
        <taxon>Bacteroidota</taxon>
        <taxon>Bacteroidia</taxon>
        <taxon>Bacteroidales</taxon>
        <taxon>Prevotellaceae</taxon>
        <taxon>Xylanibacter</taxon>
    </lineage>
</organism>
<proteinExistence type="predicted"/>
<gene>
    <name evidence="1" type="ORF">SAMN05216463_1056</name>
</gene>
<protein>
    <submittedName>
        <fullName evidence="1">Uncharacterized protein</fullName>
    </submittedName>
</protein>
<dbReference type="AlphaFoldDB" id="A0A1M6T4T4"/>
<reference evidence="1 2" key="1">
    <citation type="submission" date="2016-11" db="EMBL/GenBank/DDBJ databases">
        <authorList>
            <person name="Jaros S."/>
            <person name="Januszkiewicz K."/>
            <person name="Wedrychowicz H."/>
        </authorList>
    </citation>
    <scope>NUCLEOTIDE SEQUENCE [LARGE SCALE GENOMIC DNA]</scope>
    <source>
        <strain evidence="1 2">KHT3</strain>
    </source>
</reference>
<evidence type="ECO:0000313" key="2">
    <source>
        <dbReference type="Proteomes" id="UP000184130"/>
    </source>
</evidence>